<keyword evidence="4" id="KW-1185">Reference proteome</keyword>
<keyword evidence="2" id="KW-1133">Transmembrane helix</keyword>
<reference evidence="3 4" key="1">
    <citation type="submission" date="2019-06" db="EMBL/GenBank/DDBJ databases">
        <title>Sequencing the genomes of 1000 actinobacteria strains.</title>
        <authorList>
            <person name="Klenk H.-P."/>
        </authorList>
    </citation>
    <scope>NUCLEOTIDE SEQUENCE [LARGE SCALE GENOMIC DNA]</scope>
    <source>
        <strain evidence="3 4">DSM 46837</strain>
    </source>
</reference>
<dbReference type="EMBL" id="VFQE01000001">
    <property type="protein sequence ID" value="TQN42027.1"/>
    <property type="molecule type" value="Genomic_DNA"/>
</dbReference>
<protein>
    <submittedName>
        <fullName evidence="3">Uncharacterized protein</fullName>
    </submittedName>
</protein>
<name>A0A543PDA8_9ACTN</name>
<proteinExistence type="predicted"/>
<feature type="transmembrane region" description="Helical" evidence="2">
    <location>
        <begin position="6"/>
        <end position="28"/>
    </location>
</feature>
<accession>A0A543PDA8</accession>
<keyword evidence="2" id="KW-0472">Membrane</keyword>
<evidence type="ECO:0000313" key="3">
    <source>
        <dbReference type="EMBL" id="TQN42027.1"/>
    </source>
</evidence>
<feature type="transmembrane region" description="Helical" evidence="2">
    <location>
        <begin position="94"/>
        <end position="118"/>
    </location>
</feature>
<keyword evidence="2" id="KW-0812">Transmembrane</keyword>
<feature type="transmembrane region" description="Helical" evidence="2">
    <location>
        <begin position="67"/>
        <end position="87"/>
    </location>
</feature>
<feature type="transmembrane region" description="Helical" evidence="2">
    <location>
        <begin position="40"/>
        <end position="61"/>
    </location>
</feature>
<sequence length="225" mass="23508">MWLNAVLLICSFTAFVVGGAVGVAAQLVRMRRASGPSASTCSGCCSASRCLFVCAIASLVIDLPVVSSALFAVGFAALPLAVAVAVLRHGLFDVGLVVSRAVVFTVLSGLLLLGYGVLVPVVGELTAGERRIAVAVAALAALAAAAGWERAQRAVDRLLYGERRDPLAVATRLGTMLDSAAAPPRRSWRWRTRPPAPSGCRGSRSCPPTPGCPRRRRRATSGWTR</sequence>
<feature type="transmembrane region" description="Helical" evidence="2">
    <location>
        <begin position="130"/>
        <end position="148"/>
    </location>
</feature>
<evidence type="ECO:0000256" key="1">
    <source>
        <dbReference type="SAM" id="MobiDB-lite"/>
    </source>
</evidence>
<dbReference type="Proteomes" id="UP000319865">
    <property type="component" value="Unassembled WGS sequence"/>
</dbReference>
<feature type="region of interest" description="Disordered" evidence="1">
    <location>
        <begin position="184"/>
        <end position="225"/>
    </location>
</feature>
<evidence type="ECO:0000256" key="2">
    <source>
        <dbReference type="SAM" id="Phobius"/>
    </source>
</evidence>
<organism evidence="3 4">
    <name type="scientific">Blastococcus colisei</name>
    <dbReference type="NCBI Taxonomy" id="1564162"/>
    <lineage>
        <taxon>Bacteria</taxon>
        <taxon>Bacillati</taxon>
        <taxon>Actinomycetota</taxon>
        <taxon>Actinomycetes</taxon>
        <taxon>Geodermatophilales</taxon>
        <taxon>Geodermatophilaceae</taxon>
        <taxon>Blastococcus</taxon>
    </lineage>
</organism>
<gene>
    <name evidence="3" type="ORF">FHU33_1419</name>
</gene>
<dbReference type="RefSeq" id="WP_142024697.1">
    <property type="nucleotide sequence ID" value="NZ_VFQE01000001.1"/>
</dbReference>
<comment type="caution">
    <text evidence="3">The sequence shown here is derived from an EMBL/GenBank/DDBJ whole genome shotgun (WGS) entry which is preliminary data.</text>
</comment>
<evidence type="ECO:0000313" key="4">
    <source>
        <dbReference type="Proteomes" id="UP000319865"/>
    </source>
</evidence>
<dbReference type="AlphaFoldDB" id="A0A543PDA8"/>